<evidence type="ECO:0000313" key="1">
    <source>
        <dbReference type="EMBL" id="EEJ41713.1"/>
    </source>
</evidence>
<evidence type="ECO:0000313" key="2">
    <source>
        <dbReference type="Proteomes" id="UP000004283"/>
    </source>
</evidence>
<dbReference type="EMBL" id="ACKV01000099">
    <property type="protein sequence ID" value="EEJ41713.1"/>
    <property type="molecule type" value="Genomic_DNA"/>
</dbReference>
<gene>
    <name evidence="1" type="ORF">HMPREF0555_1678</name>
</gene>
<accession>C2KM12</accession>
<dbReference type="InterPro" id="IPR036409">
    <property type="entry name" value="Aldolase_II/adducin_N_sf"/>
</dbReference>
<protein>
    <recommendedName>
        <fullName evidence="3">L-ribulose-5-phosphate 4-epimerase</fullName>
    </recommendedName>
</protein>
<sequence length="52" mass="6092">MSAEISYHALQSTRSEIHVPQYLLDKHYYRKHGDNAYYGQSSTQSRNHITHA</sequence>
<organism evidence="1 2">
    <name type="scientific">Leuconostoc mesenteroides subsp. cremoris ATCC 19254</name>
    <dbReference type="NCBI Taxonomy" id="586220"/>
    <lineage>
        <taxon>Bacteria</taxon>
        <taxon>Bacillati</taxon>
        <taxon>Bacillota</taxon>
        <taxon>Bacilli</taxon>
        <taxon>Lactobacillales</taxon>
        <taxon>Lactobacillaceae</taxon>
        <taxon>Leuconostoc</taxon>
    </lineage>
</organism>
<dbReference type="AlphaFoldDB" id="C2KM12"/>
<comment type="caution">
    <text evidence="1">The sequence shown here is derived from an EMBL/GenBank/DDBJ whole genome shotgun (WGS) entry which is preliminary data.</text>
</comment>
<evidence type="ECO:0008006" key="3">
    <source>
        <dbReference type="Google" id="ProtNLM"/>
    </source>
</evidence>
<dbReference type="HOGENOM" id="CLU_3081423_0_0_9"/>
<dbReference type="Proteomes" id="UP000004283">
    <property type="component" value="Unassembled WGS sequence"/>
</dbReference>
<name>C2KM12_LEUMC</name>
<dbReference type="Gene3D" id="3.40.225.10">
    <property type="entry name" value="Class II aldolase/adducin N-terminal domain"/>
    <property type="match status" value="1"/>
</dbReference>
<reference evidence="1 2" key="1">
    <citation type="submission" date="2009-04" db="EMBL/GenBank/DDBJ databases">
        <authorList>
            <person name="Qin X."/>
            <person name="Bachman B."/>
            <person name="Battles P."/>
            <person name="Bell A."/>
            <person name="Bess C."/>
            <person name="Bickham C."/>
            <person name="Chaboub L."/>
            <person name="Chen D."/>
            <person name="Coyle M."/>
            <person name="Deiros D.R."/>
            <person name="Dinh H."/>
            <person name="Forbes L."/>
            <person name="Fowler G."/>
            <person name="Francisco L."/>
            <person name="Fu Q."/>
            <person name="Gubbala S."/>
            <person name="Hale W."/>
            <person name="Han Y."/>
            <person name="Hemphill L."/>
            <person name="Highlander S.K."/>
            <person name="Hirani K."/>
            <person name="Hogues M."/>
            <person name="Jackson L."/>
            <person name="Jakkamsetti A."/>
            <person name="Javaid M."/>
            <person name="Jiang H."/>
            <person name="Korchina V."/>
            <person name="Kovar C."/>
            <person name="Lara F."/>
            <person name="Lee S."/>
            <person name="Mata R."/>
            <person name="Mathew T."/>
            <person name="Moen C."/>
            <person name="Morales K."/>
            <person name="Munidasa M."/>
            <person name="Nazareth L."/>
            <person name="Ngo R."/>
            <person name="Nguyen L."/>
            <person name="Okwuonu G."/>
            <person name="Ongeri F."/>
            <person name="Patil S."/>
            <person name="Petrosino J."/>
            <person name="Pham C."/>
            <person name="Pham P."/>
            <person name="Pu L.-L."/>
            <person name="Puazo M."/>
            <person name="Raj R."/>
            <person name="Reid J."/>
            <person name="Rouhana J."/>
            <person name="Saada N."/>
            <person name="Shang Y."/>
            <person name="Simmons D."/>
            <person name="Thornton R."/>
            <person name="Warren J."/>
            <person name="Weissenberger G."/>
            <person name="Zhang J."/>
            <person name="Zhang L."/>
            <person name="Zhou C."/>
            <person name="Zhu D."/>
            <person name="Muzny D."/>
            <person name="Worley K."/>
            <person name="Gibbs R."/>
        </authorList>
    </citation>
    <scope>NUCLEOTIDE SEQUENCE [LARGE SCALE GENOMIC DNA]</scope>
    <source>
        <strain evidence="1 2">ATCC 19254</strain>
    </source>
</reference>
<proteinExistence type="predicted"/>